<keyword evidence="5 6" id="KW-0472">Membrane</keyword>
<dbReference type="GO" id="GO:0140359">
    <property type="term" value="F:ABC-type transporter activity"/>
    <property type="evidence" value="ECO:0007669"/>
    <property type="project" value="InterPro"/>
</dbReference>
<evidence type="ECO:0000256" key="6">
    <source>
        <dbReference type="SAM" id="Phobius"/>
    </source>
</evidence>
<feature type="domain" description="ABC-2 type transporter transmembrane" evidence="7">
    <location>
        <begin position="2"/>
        <end position="173"/>
    </location>
</feature>
<feature type="transmembrane region" description="Helical" evidence="6">
    <location>
        <begin position="133"/>
        <end position="153"/>
    </location>
</feature>
<name>A0A0T6BAD4_9SCAR</name>
<evidence type="ECO:0000259" key="7">
    <source>
        <dbReference type="Pfam" id="PF01061"/>
    </source>
</evidence>
<dbReference type="InterPro" id="IPR050352">
    <property type="entry name" value="ABCG_transporters"/>
</dbReference>
<dbReference type="InterPro" id="IPR013525">
    <property type="entry name" value="ABC2_TM"/>
</dbReference>
<dbReference type="GO" id="GO:0005886">
    <property type="term" value="C:plasma membrane"/>
    <property type="evidence" value="ECO:0007669"/>
    <property type="project" value="TreeGrafter"/>
</dbReference>
<dbReference type="Pfam" id="PF01061">
    <property type="entry name" value="ABC2_membrane"/>
    <property type="match status" value="1"/>
</dbReference>
<evidence type="ECO:0000313" key="9">
    <source>
        <dbReference type="Proteomes" id="UP000051574"/>
    </source>
</evidence>
<dbReference type="PANTHER" id="PTHR48041:SF105">
    <property type="entry name" value="FI02074P"/>
    <property type="match status" value="1"/>
</dbReference>
<dbReference type="Proteomes" id="UP000051574">
    <property type="component" value="Unassembled WGS sequence"/>
</dbReference>
<dbReference type="PANTHER" id="PTHR48041">
    <property type="entry name" value="ABC TRANSPORTER G FAMILY MEMBER 28"/>
    <property type="match status" value="1"/>
</dbReference>
<dbReference type="OrthoDB" id="66620at2759"/>
<accession>A0A0T6BAD4</accession>
<dbReference type="EMBL" id="LJIG01002652">
    <property type="protein sequence ID" value="KRT84288.1"/>
    <property type="molecule type" value="Genomic_DNA"/>
</dbReference>
<evidence type="ECO:0000256" key="5">
    <source>
        <dbReference type="ARBA" id="ARBA00023136"/>
    </source>
</evidence>
<keyword evidence="3 6" id="KW-0812">Transmembrane</keyword>
<evidence type="ECO:0000313" key="8">
    <source>
        <dbReference type="EMBL" id="KRT84288.1"/>
    </source>
</evidence>
<proteinExistence type="predicted"/>
<comment type="caution">
    <text evidence="8">The sequence shown here is derived from an EMBL/GenBank/DDBJ whole genome shotgun (WGS) entry which is preliminary data.</text>
</comment>
<evidence type="ECO:0000256" key="2">
    <source>
        <dbReference type="ARBA" id="ARBA00022448"/>
    </source>
</evidence>
<keyword evidence="4 6" id="KW-1133">Transmembrane helix</keyword>
<keyword evidence="2" id="KW-0813">Transport</keyword>
<keyword evidence="9" id="KW-1185">Reference proteome</keyword>
<protein>
    <recommendedName>
        <fullName evidence="7">ABC-2 type transporter transmembrane domain-containing protein</fullName>
    </recommendedName>
</protein>
<feature type="non-terminal residue" evidence="8">
    <location>
        <position position="207"/>
    </location>
</feature>
<feature type="transmembrane region" description="Helical" evidence="6">
    <location>
        <begin position="160"/>
        <end position="181"/>
    </location>
</feature>
<sequence>MQVFILLRRMFVQMSRNKLMLTIQLAHHIISGLSLGLCFYRIGNDASQILANFKFFIAIMVFYCYTYIMSPILLFPFEIELIKREYFNRWYSLKAYYTALTLSNIPIIVLFSVIFNVIIYIVTNQPLDARRFFYFNVICILTSLTSYGFGITIGSIFKPTAGACVGSTIGMYLILMCIHDMGYGDSVSTPVKVLLLTTFPRHSLAGV</sequence>
<feature type="transmembrane region" description="Helical" evidence="6">
    <location>
        <begin position="21"/>
        <end position="43"/>
    </location>
</feature>
<feature type="transmembrane region" description="Helical" evidence="6">
    <location>
        <begin position="55"/>
        <end position="75"/>
    </location>
</feature>
<evidence type="ECO:0000256" key="1">
    <source>
        <dbReference type="ARBA" id="ARBA00004141"/>
    </source>
</evidence>
<reference evidence="8 9" key="1">
    <citation type="submission" date="2015-09" db="EMBL/GenBank/DDBJ databases">
        <title>Draft genome of the scarab beetle Oryctes borbonicus.</title>
        <authorList>
            <person name="Meyer J.M."/>
            <person name="Markov G.V."/>
            <person name="Baskaran P."/>
            <person name="Herrmann M."/>
            <person name="Sommer R.J."/>
            <person name="Roedelsperger C."/>
        </authorList>
    </citation>
    <scope>NUCLEOTIDE SEQUENCE [LARGE SCALE GENOMIC DNA]</scope>
    <source>
        <strain evidence="8">OB123</strain>
        <tissue evidence="8">Whole animal</tissue>
    </source>
</reference>
<feature type="transmembrane region" description="Helical" evidence="6">
    <location>
        <begin position="96"/>
        <end position="121"/>
    </location>
</feature>
<evidence type="ECO:0000256" key="4">
    <source>
        <dbReference type="ARBA" id="ARBA00022989"/>
    </source>
</evidence>
<comment type="subcellular location">
    <subcellularLocation>
        <location evidence="1">Membrane</location>
        <topology evidence="1">Multi-pass membrane protein</topology>
    </subcellularLocation>
</comment>
<gene>
    <name evidence="8" type="ORF">AMK59_2257</name>
</gene>
<organism evidence="8 9">
    <name type="scientific">Oryctes borbonicus</name>
    <dbReference type="NCBI Taxonomy" id="1629725"/>
    <lineage>
        <taxon>Eukaryota</taxon>
        <taxon>Metazoa</taxon>
        <taxon>Ecdysozoa</taxon>
        <taxon>Arthropoda</taxon>
        <taxon>Hexapoda</taxon>
        <taxon>Insecta</taxon>
        <taxon>Pterygota</taxon>
        <taxon>Neoptera</taxon>
        <taxon>Endopterygota</taxon>
        <taxon>Coleoptera</taxon>
        <taxon>Polyphaga</taxon>
        <taxon>Scarabaeiformia</taxon>
        <taxon>Scarabaeidae</taxon>
        <taxon>Dynastinae</taxon>
        <taxon>Oryctes</taxon>
    </lineage>
</organism>
<evidence type="ECO:0000256" key="3">
    <source>
        <dbReference type="ARBA" id="ARBA00022692"/>
    </source>
</evidence>
<dbReference type="AlphaFoldDB" id="A0A0T6BAD4"/>